<feature type="transmembrane region" description="Helical" evidence="7">
    <location>
        <begin position="6"/>
        <end position="35"/>
    </location>
</feature>
<keyword evidence="9" id="KW-1185">Reference proteome</keyword>
<evidence type="ECO:0000313" key="9">
    <source>
        <dbReference type="Proteomes" id="UP001568698"/>
    </source>
</evidence>
<evidence type="ECO:0000256" key="3">
    <source>
        <dbReference type="ARBA" id="ARBA00022475"/>
    </source>
</evidence>
<dbReference type="PANTHER" id="PTHR43141:SF4">
    <property type="entry name" value="CYTOCHROME BD2 SUBUNIT II"/>
    <property type="match status" value="1"/>
</dbReference>
<keyword evidence="6 7" id="KW-0472">Membrane</keyword>
<feature type="transmembrane region" description="Helical" evidence="7">
    <location>
        <begin position="218"/>
        <end position="238"/>
    </location>
</feature>
<dbReference type="RefSeq" id="WP_371387271.1">
    <property type="nucleotide sequence ID" value="NZ_JBGLYH010000041.1"/>
</dbReference>
<keyword evidence="5 7" id="KW-1133">Transmembrane helix</keyword>
<dbReference type="EC" id="1.10.3.-" evidence="8"/>
<evidence type="ECO:0000256" key="5">
    <source>
        <dbReference type="ARBA" id="ARBA00022989"/>
    </source>
</evidence>
<proteinExistence type="inferred from homology"/>
<feature type="transmembrane region" description="Helical" evidence="7">
    <location>
        <begin position="250"/>
        <end position="272"/>
    </location>
</feature>
<name>A0ABV4K7F4_9BACT</name>
<dbReference type="PANTHER" id="PTHR43141">
    <property type="entry name" value="CYTOCHROME BD2 SUBUNIT II"/>
    <property type="match status" value="1"/>
</dbReference>
<evidence type="ECO:0000256" key="6">
    <source>
        <dbReference type="ARBA" id="ARBA00023136"/>
    </source>
</evidence>
<feature type="transmembrane region" description="Helical" evidence="7">
    <location>
        <begin position="153"/>
        <end position="176"/>
    </location>
</feature>
<keyword evidence="4 7" id="KW-0812">Transmembrane</keyword>
<sequence length="329" mass="35083">MTPHDWWFLLLVAVLFLHLGLGSIDLGVCLLSLFAPQERAETMLGSIDSIWHANQTWLVVLGAMLFGAFPSVYGEVLTRLYGLVVLLLAALALRALGLEYRHHAARPEPWRRLAGWGAAAVVVAEGLMLGALFLAPPDGTSLLGLGAVVRPVFFPTLLFLFCCGLLMGGAWALGWLRRTREDGLDTQLYAVLTLVGGLGAVLTGALLCGQLAEGSPVVPWTFLIPISIAGLADLAVLYASLRPRWQGSPLPWGLTLIGLVLAACASVVRAAPASTGPAGDGGELWFLTMATAVLLPPLLAFQIFQYRLERPRQKPGRPAQAGPAGEERP</sequence>
<feature type="transmembrane region" description="Helical" evidence="7">
    <location>
        <begin position="113"/>
        <end position="133"/>
    </location>
</feature>
<keyword evidence="8" id="KW-0560">Oxidoreductase</keyword>
<feature type="transmembrane region" description="Helical" evidence="7">
    <location>
        <begin position="56"/>
        <end position="74"/>
    </location>
</feature>
<feature type="transmembrane region" description="Helical" evidence="7">
    <location>
        <begin position="80"/>
        <end position="101"/>
    </location>
</feature>
<organism evidence="8 9">
    <name type="scientific">Pseudodesulfovibrio karagichevae</name>
    <dbReference type="NCBI Taxonomy" id="3239305"/>
    <lineage>
        <taxon>Bacteria</taxon>
        <taxon>Pseudomonadati</taxon>
        <taxon>Thermodesulfobacteriota</taxon>
        <taxon>Desulfovibrionia</taxon>
        <taxon>Desulfovibrionales</taxon>
        <taxon>Desulfovibrionaceae</taxon>
    </lineage>
</organism>
<keyword evidence="3" id="KW-1003">Cell membrane</keyword>
<reference evidence="8 9" key="1">
    <citation type="submission" date="2024-08" db="EMBL/GenBank/DDBJ databases">
        <title>Sulfate-reducing bacteria isolated from formation water of the oil field in Kazakhstan and description of Pseudodesulfovibrio sp.</title>
        <authorList>
            <person name="Bidzhieva S.K."/>
            <person name="Tourova T.P."/>
            <person name="Grouzdev D.S."/>
            <person name="Beletsky A.V."/>
            <person name="Sokolova D.S."/>
            <person name="Samigullina S.R."/>
            <person name="Poltaraus A.B."/>
            <person name="Avtukh A.N."/>
            <person name="Tereshina V.M."/>
            <person name="Zhaparov N.S."/>
            <person name="Mardanov A.V."/>
            <person name="Nazina T.N."/>
        </authorList>
    </citation>
    <scope>NUCLEOTIDE SEQUENCE [LARGE SCALE GENOMIC DNA]</scope>
    <source>
        <strain evidence="8 9">9FUS</strain>
    </source>
</reference>
<protein>
    <submittedName>
        <fullName evidence="8">Cytochrome d ubiquinol oxidase subunit II</fullName>
        <ecNumber evidence="8">1.10.3.-</ecNumber>
    </submittedName>
</protein>
<dbReference type="Proteomes" id="UP001568698">
    <property type="component" value="Unassembled WGS sequence"/>
</dbReference>
<dbReference type="GO" id="GO:0016491">
    <property type="term" value="F:oxidoreductase activity"/>
    <property type="evidence" value="ECO:0007669"/>
    <property type="project" value="UniProtKB-KW"/>
</dbReference>
<evidence type="ECO:0000256" key="2">
    <source>
        <dbReference type="ARBA" id="ARBA00007543"/>
    </source>
</evidence>
<dbReference type="InterPro" id="IPR003317">
    <property type="entry name" value="Cyt-d_oxidase_su2"/>
</dbReference>
<evidence type="ECO:0000256" key="4">
    <source>
        <dbReference type="ARBA" id="ARBA00022692"/>
    </source>
</evidence>
<dbReference type="Pfam" id="PF02322">
    <property type="entry name" value="Cyt_bd_oxida_II"/>
    <property type="match status" value="1"/>
</dbReference>
<gene>
    <name evidence="8" type="ORF">AB6M95_13425</name>
</gene>
<comment type="subcellular location">
    <subcellularLocation>
        <location evidence="1">Cell membrane</location>
        <topology evidence="1">Multi-pass membrane protein</topology>
    </subcellularLocation>
</comment>
<accession>A0ABV4K7F4</accession>
<comment type="similarity">
    <text evidence="2">Belongs to the cytochrome ubiquinol oxidase subunit 2 family.</text>
</comment>
<feature type="transmembrane region" description="Helical" evidence="7">
    <location>
        <begin position="284"/>
        <end position="304"/>
    </location>
</feature>
<evidence type="ECO:0000256" key="1">
    <source>
        <dbReference type="ARBA" id="ARBA00004651"/>
    </source>
</evidence>
<evidence type="ECO:0000313" key="8">
    <source>
        <dbReference type="EMBL" id="MEZ7197758.1"/>
    </source>
</evidence>
<evidence type="ECO:0000256" key="7">
    <source>
        <dbReference type="SAM" id="Phobius"/>
    </source>
</evidence>
<dbReference type="EMBL" id="JBGLYH010000041">
    <property type="protein sequence ID" value="MEZ7197758.1"/>
    <property type="molecule type" value="Genomic_DNA"/>
</dbReference>
<comment type="caution">
    <text evidence="8">The sequence shown here is derived from an EMBL/GenBank/DDBJ whole genome shotgun (WGS) entry which is preliminary data.</text>
</comment>
<feature type="transmembrane region" description="Helical" evidence="7">
    <location>
        <begin position="188"/>
        <end position="212"/>
    </location>
</feature>